<dbReference type="EMBL" id="OY569118">
    <property type="protein sequence ID" value="CAJ1002944.1"/>
    <property type="molecule type" value="Genomic_DNA"/>
</dbReference>
<keyword evidence="3" id="KW-1185">Reference proteome</keyword>
<keyword evidence="1" id="KW-0472">Membrane</keyword>
<proteinExistence type="predicted"/>
<gene>
    <name evidence="2" type="ORF">BSPP4475_11505</name>
</gene>
<evidence type="ECO:0000313" key="3">
    <source>
        <dbReference type="Proteomes" id="UP001189619"/>
    </source>
</evidence>
<protein>
    <submittedName>
        <fullName evidence="2">Uncharacterized protein</fullName>
    </submittedName>
</protein>
<dbReference type="AlphaFoldDB" id="A0AA48MB03"/>
<keyword evidence="1" id="KW-0812">Transmembrane</keyword>
<evidence type="ECO:0000313" key="2">
    <source>
        <dbReference type="EMBL" id="CAJ1002944.1"/>
    </source>
</evidence>
<reference evidence="2" key="1">
    <citation type="submission" date="2023-07" db="EMBL/GenBank/DDBJ databases">
        <authorList>
            <person name="Ivanov I."/>
            <person name="Teneva D."/>
            <person name="Stoikov I."/>
        </authorList>
    </citation>
    <scope>NUCLEOTIDE SEQUENCE</scope>
    <source>
        <strain evidence="2">4475</strain>
    </source>
</reference>
<name>A0AA48MB03_9BACL</name>
<sequence>MMRNQSLFAKVLVIVLVIALVVPMFFYFQP</sequence>
<evidence type="ECO:0000256" key="1">
    <source>
        <dbReference type="SAM" id="Phobius"/>
    </source>
</evidence>
<accession>A0AA48MB03</accession>
<dbReference type="Proteomes" id="UP001189619">
    <property type="component" value="Chromosome"/>
</dbReference>
<organism evidence="2 3">
    <name type="scientific">Brevibacillus aydinogluensis</name>
    <dbReference type="NCBI Taxonomy" id="927786"/>
    <lineage>
        <taxon>Bacteria</taxon>
        <taxon>Bacillati</taxon>
        <taxon>Bacillota</taxon>
        <taxon>Bacilli</taxon>
        <taxon>Bacillales</taxon>
        <taxon>Paenibacillaceae</taxon>
        <taxon>Brevibacillus</taxon>
    </lineage>
</organism>
<dbReference type="KEGG" id="bayd:BSPP4475_11505"/>
<feature type="transmembrane region" description="Helical" evidence="1">
    <location>
        <begin position="7"/>
        <end position="28"/>
    </location>
</feature>
<keyword evidence="1" id="KW-1133">Transmembrane helix</keyword>